<gene>
    <name evidence="2" type="ORF">M421DRAFT_417491</name>
</gene>
<proteinExistence type="predicted"/>
<dbReference type="GeneID" id="54349152"/>
<dbReference type="PANTHER" id="PTHR38790">
    <property type="entry name" value="2EXR DOMAIN-CONTAINING PROTEIN-RELATED"/>
    <property type="match status" value="1"/>
</dbReference>
<evidence type="ECO:0000259" key="1">
    <source>
        <dbReference type="Pfam" id="PF24864"/>
    </source>
</evidence>
<evidence type="ECO:0000313" key="3">
    <source>
        <dbReference type="Proteomes" id="UP000800082"/>
    </source>
</evidence>
<feature type="domain" description="DUF7730" evidence="1">
    <location>
        <begin position="31"/>
        <end position="142"/>
    </location>
</feature>
<name>A0A6A5RVW1_9PLEO</name>
<dbReference type="Pfam" id="PF24864">
    <property type="entry name" value="DUF7730"/>
    <property type="match status" value="1"/>
</dbReference>
<evidence type="ECO:0000313" key="2">
    <source>
        <dbReference type="EMBL" id="KAF1931729.1"/>
    </source>
</evidence>
<dbReference type="OrthoDB" id="3661456at2759"/>
<accession>A0A6A5RVW1</accession>
<reference evidence="2" key="1">
    <citation type="journal article" date="2020" name="Stud. Mycol.">
        <title>101 Dothideomycetes genomes: a test case for predicting lifestyles and emergence of pathogens.</title>
        <authorList>
            <person name="Haridas S."/>
            <person name="Albert R."/>
            <person name="Binder M."/>
            <person name="Bloem J."/>
            <person name="Labutti K."/>
            <person name="Salamov A."/>
            <person name="Andreopoulos B."/>
            <person name="Baker S."/>
            <person name="Barry K."/>
            <person name="Bills G."/>
            <person name="Bluhm B."/>
            <person name="Cannon C."/>
            <person name="Castanera R."/>
            <person name="Culley D."/>
            <person name="Daum C."/>
            <person name="Ezra D."/>
            <person name="Gonzalez J."/>
            <person name="Henrissat B."/>
            <person name="Kuo A."/>
            <person name="Liang C."/>
            <person name="Lipzen A."/>
            <person name="Lutzoni F."/>
            <person name="Magnuson J."/>
            <person name="Mondo S."/>
            <person name="Nolan M."/>
            <person name="Ohm R."/>
            <person name="Pangilinan J."/>
            <person name="Park H.-J."/>
            <person name="Ramirez L."/>
            <person name="Alfaro M."/>
            <person name="Sun H."/>
            <person name="Tritt A."/>
            <person name="Yoshinaga Y."/>
            <person name="Zwiers L.-H."/>
            <person name="Turgeon B."/>
            <person name="Goodwin S."/>
            <person name="Spatafora J."/>
            <person name="Crous P."/>
            <person name="Grigoriev I."/>
        </authorList>
    </citation>
    <scope>NUCLEOTIDE SEQUENCE</scope>
    <source>
        <strain evidence="2">CBS 183.55</strain>
    </source>
</reference>
<protein>
    <recommendedName>
        <fullName evidence="1">DUF7730 domain-containing protein</fullName>
    </recommendedName>
</protein>
<keyword evidence="3" id="KW-1185">Reference proteome</keyword>
<dbReference type="RefSeq" id="XP_033451977.1">
    <property type="nucleotide sequence ID" value="XM_033591484.1"/>
</dbReference>
<dbReference type="InterPro" id="IPR056632">
    <property type="entry name" value="DUF7730"/>
</dbReference>
<sequence>MDATSMIVGKLRLICEYVGVLNPRHYRSFRFLDLPVEIRLLIYKELFGGARAHMVGNWEQNVPTQSIGCEPDDPRRKERIQGQLFHLDHDNTSCRFHSTVLRSCKTVYDEALPVLYANPVFNISTFAGEKGTLPLVNVTHIRRIMTRAWQEVSMKEQEIAEGYRLAGVQWDKLWLFAIDMGHGLGSGIARPLPDGSPDSVVRAISGRATPIEYDASDVDWLFKLSSASELKKLGVCFRPFPECWYAVEDAKKLRCSRFTAVHYKLPLGDQLNHCDPRYLDIQAAATEPLKDLVSFTL</sequence>
<dbReference type="AlphaFoldDB" id="A0A6A5RVW1"/>
<dbReference type="EMBL" id="ML978960">
    <property type="protein sequence ID" value="KAF1931729.1"/>
    <property type="molecule type" value="Genomic_DNA"/>
</dbReference>
<organism evidence="2 3">
    <name type="scientific">Didymella exigua CBS 183.55</name>
    <dbReference type="NCBI Taxonomy" id="1150837"/>
    <lineage>
        <taxon>Eukaryota</taxon>
        <taxon>Fungi</taxon>
        <taxon>Dikarya</taxon>
        <taxon>Ascomycota</taxon>
        <taxon>Pezizomycotina</taxon>
        <taxon>Dothideomycetes</taxon>
        <taxon>Pleosporomycetidae</taxon>
        <taxon>Pleosporales</taxon>
        <taxon>Pleosporineae</taxon>
        <taxon>Didymellaceae</taxon>
        <taxon>Didymella</taxon>
    </lineage>
</organism>
<dbReference type="Proteomes" id="UP000800082">
    <property type="component" value="Unassembled WGS sequence"/>
</dbReference>